<feature type="region of interest" description="Disordered" evidence="1">
    <location>
        <begin position="1"/>
        <end position="22"/>
    </location>
</feature>
<protein>
    <submittedName>
        <fullName evidence="2">Structural protein P5</fullName>
    </submittedName>
</protein>
<organism evidence="2 3">
    <name type="scientific">Pseudoxanthomonas winnipegensis</name>
    <dbReference type="NCBI Taxonomy" id="2480810"/>
    <lineage>
        <taxon>Bacteria</taxon>
        <taxon>Pseudomonadati</taxon>
        <taxon>Pseudomonadota</taxon>
        <taxon>Gammaproteobacteria</taxon>
        <taxon>Lysobacterales</taxon>
        <taxon>Lysobacteraceae</taxon>
        <taxon>Pseudoxanthomonas</taxon>
    </lineage>
</organism>
<dbReference type="AlphaFoldDB" id="A0A4Q8LFL2"/>
<evidence type="ECO:0000256" key="1">
    <source>
        <dbReference type="SAM" id="MobiDB-lite"/>
    </source>
</evidence>
<dbReference type="RefSeq" id="WP_130519402.1">
    <property type="nucleotide sequence ID" value="NZ_SHMB01000005.1"/>
</dbReference>
<evidence type="ECO:0000313" key="2">
    <source>
        <dbReference type="EMBL" id="TAA27663.1"/>
    </source>
</evidence>
<evidence type="ECO:0000313" key="3">
    <source>
        <dbReference type="Proteomes" id="UP000291286"/>
    </source>
</evidence>
<comment type="caution">
    <text evidence="2">The sequence shown here is derived from an EMBL/GenBank/DDBJ whole genome shotgun (WGS) entry which is preliminary data.</text>
</comment>
<reference evidence="2 3" key="1">
    <citation type="submission" date="2019-02" db="EMBL/GenBank/DDBJ databases">
        <title>WGS of Pseudoxanthomonas species novum from clinical isolates.</title>
        <authorList>
            <person name="Bernier A.-M."/>
            <person name="Bernard K."/>
            <person name="Vachon A."/>
        </authorList>
    </citation>
    <scope>NUCLEOTIDE SEQUENCE [LARGE SCALE GENOMIC DNA]</scope>
    <source>
        <strain evidence="2 3">NML171202</strain>
    </source>
</reference>
<proteinExistence type="predicted"/>
<dbReference type="Proteomes" id="UP000291286">
    <property type="component" value="Unassembled WGS sequence"/>
</dbReference>
<accession>A0A4Q8LFL2</accession>
<name>A0A4Q8LFL2_9GAMM</name>
<dbReference type="EMBL" id="SHMB01000005">
    <property type="protein sequence ID" value="TAA27663.1"/>
    <property type="molecule type" value="Genomic_DNA"/>
</dbReference>
<gene>
    <name evidence="2" type="ORF">EA661_12985</name>
</gene>
<sequence>MTAPRGVRNNNPGNLDRNPDVIWKGEDRSEGALAREKRFCVFLTPEYGFRALVRTLVTYQDKHKLRTVDQMIRRWAPPRENDTAAYVRQVANALGVAPDRPVDIHAPETAFQFAKAIARHENGGNFWGDQVIRDGVELAGVRA</sequence>